<name>A0A2S9TLZ2_9BACT</name>
<dbReference type="Pfam" id="PF03477">
    <property type="entry name" value="ATP-cone"/>
    <property type="match status" value="1"/>
</dbReference>
<dbReference type="UniPathway" id="UPA00326"/>
<protein>
    <recommendedName>
        <fullName evidence="2 10">Ribonucleoside-diphosphate reductase</fullName>
        <ecNumber evidence="2 10">1.17.4.1</ecNumber>
    </recommendedName>
</protein>
<dbReference type="PANTHER" id="PTHR11573:SF6">
    <property type="entry name" value="RIBONUCLEOSIDE-DIPHOSPHATE REDUCTASE LARGE SUBUNIT"/>
    <property type="match status" value="1"/>
</dbReference>
<evidence type="ECO:0000256" key="6">
    <source>
        <dbReference type="ARBA" id="ARBA00023002"/>
    </source>
</evidence>
<evidence type="ECO:0000256" key="7">
    <source>
        <dbReference type="ARBA" id="ARBA00023116"/>
    </source>
</evidence>
<evidence type="ECO:0000256" key="8">
    <source>
        <dbReference type="ARBA" id="ARBA00047754"/>
    </source>
</evidence>
<dbReference type="InterPro" id="IPR039718">
    <property type="entry name" value="Rrm1"/>
</dbReference>
<dbReference type="InterPro" id="IPR000788">
    <property type="entry name" value="RNR_lg_C"/>
</dbReference>
<evidence type="ECO:0000256" key="9">
    <source>
        <dbReference type="PROSITE-ProRule" id="PRU00492"/>
    </source>
</evidence>
<evidence type="ECO:0000256" key="5">
    <source>
        <dbReference type="ARBA" id="ARBA00022840"/>
    </source>
</evidence>
<evidence type="ECO:0000256" key="10">
    <source>
        <dbReference type="RuleBase" id="RU003410"/>
    </source>
</evidence>
<dbReference type="EC" id="1.17.4.1" evidence="2 10"/>
<dbReference type="GO" id="GO:0009263">
    <property type="term" value="P:deoxyribonucleotide biosynthetic process"/>
    <property type="evidence" value="ECO:0007669"/>
    <property type="project" value="UniProtKB-KW"/>
</dbReference>
<comment type="function">
    <text evidence="10">Provides the precursors necessary for DNA synthesis. Catalyzes the biosynthesis of deoxyribonucleotides from the corresponding ribonucleotides.</text>
</comment>
<dbReference type="GO" id="GO:0004748">
    <property type="term" value="F:ribonucleoside-diphosphate reductase activity, thioredoxin disulfide as acceptor"/>
    <property type="evidence" value="ECO:0007669"/>
    <property type="project" value="UniProtKB-EC"/>
</dbReference>
<gene>
    <name evidence="12" type="ORF">CJ668_09595</name>
</gene>
<evidence type="ECO:0000259" key="11">
    <source>
        <dbReference type="PROSITE" id="PS51161"/>
    </source>
</evidence>
<dbReference type="PROSITE" id="PS51161">
    <property type="entry name" value="ATP_CONE"/>
    <property type="match status" value="1"/>
</dbReference>
<comment type="similarity">
    <text evidence="1 10">Belongs to the ribonucleoside diphosphate reductase large chain family.</text>
</comment>
<proteinExistence type="inferred from homology"/>
<dbReference type="AlphaFoldDB" id="A0A2S9TLZ2"/>
<dbReference type="InterPro" id="IPR008926">
    <property type="entry name" value="RNR_R1-su_N"/>
</dbReference>
<dbReference type="PRINTS" id="PR01183">
    <property type="entry name" value="RIBORDTASEM1"/>
</dbReference>
<dbReference type="InterPro" id="IPR013346">
    <property type="entry name" value="NrdE_NrdA_C"/>
</dbReference>
<keyword evidence="5 9" id="KW-0067">ATP-binding</keyword>
<evidence type="ECO:0000256" key="3">
    <source>
        <dbReference type="ARBA" id="ARBA00022533"/>
    </source>
</evidence>
<dbReference type="Pfam" id="PF00317">
    <property type="entry name" value="Ribonuc_red_lgN"/>
    <property type="match status" value="1"/>
</dbReference>
<dbReference type="InterPro" id="IPR005144">
    <property type="entry name" value="ATP-cone_dom"/>
</dbReference>
<reference evidence="12 13" key="1">
    <citation type="submission" date="2017-09" db="EMBL/GenBank/DDBJ databases">
        <title>Reassesment of A. cryaerophilus.</title>
        <authorList>
            <person name="Perez-Cataluna A."/>
            <person name="Collado L."/>
            <person name="Salgado O."/>
            <person name="Lefinanco V."/>
            <person name="Figueras M.J."/>
        </authorList>
    </citation>
    <scope>NUCLEOTIDE SEQUENCE [LARGE SCALE GENOMIC DNA]</scope>
    <source>
        <strain evidence="12 13">LMG 10229</strain>
    </source>
</reference>
<dbReference type="PANTHER" id="PTHR11573">
    <property type="entry name" value="RIBONUCLEOSIDE-DIPHOSPHATE REDUCTASE LARGE CHAIN"/>
    <property type="match status" value="1"/>
</dbReference>
<evidence type="ECO:0000313" key="12">
    <source>
        <dbReference type="EMBL" id="PRM99859.1"/>
    </source>
</evidence>
<keyword evidence="7 10" id="KW-0215">Deoxyribonucleotide synthesis</keyword>
<dbReference type="Gene3D" id="3.20.70.20">
    <property type="match status" value="1"/>
</dbReference>
<dbReference type="Proteomes" id="UP000238811">
    <property type="component" value="Unassembled WGS sequence"/>
</dbReference>
<keyword evidence="3" id="KW-0021">Allosteric enzyme</keyword>
<dbReference type="SUPFAM" id="SSF51998">
    <property type="entry name" value="PFL-like glycyl radical enzymes"/>
    <property type="match status" value="1"/>
</dbReference>
<comment type="caution">
    <text evidence="12">The sequence shown here is derived from an EMBL/GenBank/DDBJ whole genome shotgun (WGS) entry which is preliminary data.</text>
</comment>
<evidence type="ECO:0000313" key="13">
    <source>
        <dbReference type="Proteomes" id="UP000238811"/>
    </source>
</evidence>
<dbReference type="InterPro" id="IPR013509">
    <property type="entry name" value="RNR_lsu_N"/>
</dbReference>
<accession>A0A2S9TLZ2</accession>
<sequence length="794" mass="89827">MTIMIQKRNGRKEVLDITKIQKMTIEATAGLDGVSQSELELDSHIKFIDGMNSSDIQDALIKTAVEKIDIDVPNWTFVAARLFLYDLYHRVGIATYGVKGEAYRHLKEYINFGIEAGRIIPNLANGYDLDDLNSYIDPSRDFLFNYLGIKTLYDRYLIKNSKGEPIELPQQMFMAIAMFLAQNEEKKQEKAKEFYDVISKFEVMLATPTLSNARTNRHQLSSCYIGSSPDNIEGIFDGYKEMALLSKYGGGIGWDWNQIRSLGGSIDGHKSAAGGTVPFLKITNDIAIAVDQLGTRKGAIAVYLEPWHMDIMDFIDLKKNSGEERRRAHDLFPALWISDLFMERVLEDSHWTLFDPVEVKDLSEYFGEEFTAKYIAYENNDNITKNRIKAKDLWKKILTSYFESGSPFLCFKDSANKANPNQHVGHIRSSNLCTEIFQNTNPNHYKIKIEFEDSTIKTFEEEDLVIVDGGITKKANKVTALDSINGKKIFIVEKQKIDGDTAVCNLASINLSRINTSEDIKRVVPIAVNMLDNVIDLNFYPLRKVKATNLKSRAIGLGVMGEAEMLANSKISWGSNEHFKKIDEIMEYISYNTILASSNLAIEKGSYPTFDGSNWSKGIMPHDHTPQAVNAIVNKDLFDNSCDWDFLREKVKKDGMRNGYLMAIAPTSSISILVGTTQAIEPVYKRKWFEENLSGLIPVVAPKLSPDTWSFYTPAFEIDQLQVVKAAAIRQKWIDQGQSTNIFMSLDKASGKYLHEIYTLAWKLGLKSTYYLRSQSPEAKNDVEDRSMECAGCQ</sequence>
<organism evidence="12 13">
    <name type="scientific">Aliarcobacter cryaerophilus</name>
    <dbReference type="NCBI Taxonomy" id="28198"/>
    <lineage>
        <taxon>Bacteria</taxon>
        <taxon>Pseudomonadati</taxon>
        <taxon>Campylobacterota</taxon>
        <taxon>Epsilonproteobacteria</taxon>
        <taxon>Campylobacterales</taxon>
        <taxon>Arcobacteraceae</taxon>
        <taxon>Aliarcobacter</taxon>
    </lineage>
</organism>
<keyword evidence="4 9" id="KW-0547">Nucleotide-binding</keyword>
<dbReference type="SUPFAM" id="SSF48168">
    <property type="entry name" value="R1 subunit of ribonucleotide reductase, N-terminal domain"/>
    <property type="match status" value="1"/>
</dbReference>
<evidence type="ECO:0000256" key="4">
    <source>
        <dbReference type="ARBA" id="ARBA00022741"/>
    </source>
</evidence>
<dbReference type="EMBL" id="NXGD01000011">
    <property type="protein sequence ID" value="PRM99859.1"/>
    <property type="molecule type" value="Genomic_DNA"/>
</dbReference>
<dbReference type="GO" id="GO:0005971">
    <property type="term" value="C:ribonucleoside-diphosphate reductase complex"/>
    <property type="evidence" value="ECO:0007669"/>
    <property type="project" value="TreeGrafter"/>
</dbReference>
<dbReference type="CDD" id="cd01679">
    <property type="entry name" value="RNR_I"/>
    <property type="match status" value="1"/>
</dbReference>
<comment type="catalytic activity">
    <reaction evidence="8 10">
        <text>a 2'-deoxyribonucleoside 5'-diphosphate + [thioredoxin]-disulfide + H2O = a ribonucleoside 5'-diphosphate + [thioredoxin]-dithiol</text>
        <dbReference type="Rhea" id="RHEA:23252"/>
        <dbReference type="Rhea" id="RHEA-COMP:10698"/>
        <dbReference type="Rhea" id="RHEA-COMP:10700"/>
        <dbReference type="ChEBI" id="CHEBI:15377"/>
        <dbReference type="ChEBI" id="CHEBI:29950"/>
        <dbReference type="ChEBI" id="CHEBI:50058"/>
        <dbReference type="ChEBI" id="CHEBI:57930"/>
        <dbReference type="ChEBI" id="CHEBI:73316"/>
        <dbReference type="EC" id="1.17.4.1"/>
    </reaction>
</comment>
<evidence type="ECO:0000256" key="2">
    <source>
        <dbReference type="ARBA" id="ARBA00012274"/>
    </source>
</evidence>
<evidence type="ECO:0000256" key="1">
    <source>
        <dbReference type="ARBA" id="ARBA00010406"/>
    </source>
</evidence>
<dbReference type="NCBIfam" id="NF006279">
    <property type="entry name" value="PRK08447.1"/>
    <property type="match status" value="1"/>
</dbReference>
<dbReference type="GO" id="GO:0005524">
    <property type="term" value="F:ATP binding"/>
    <property type="evidence" value="ECO:0007669"/>
    <property type="project" value="UniProtKB-UniRule"/>
</dbReference>
<dbReference type="PROSITE" id="PS00089">
    <property type="entry name" value="RIBORED_LARGE"/>
    <property type="match status" value="1"/>
</dbReference>
<keyword evidence="6 10" id="KW-0560">Oxidoreductase</keyword>
<dbReference type="NCBIfam" id="TIGR02506">
    <property type="entry name" value="NrdE_NrdA"/>
    <property type="match status" value="1"/>
</dbReference>
<dbReference type="Pfam" id="PF02867">
    <property type="entry name" value="Ribonuc_red_lgC"/>
    <property type="match status" value="1"/>
</dbReference>
<feature type="domain" description="ATP-cone" evidence="11">
    <location>
        <begin position="3"/>
        <end position="93"/>
    </location>
</feature>